<dbReference type="Pfam" id="PF10946">
    <property type="entry name" value="DUF2625"/>
    <property type="match status" value="1"/>
</dbReference>
<protein>
    <recommendedName>
        <fullName evidence="3">DUF2625 domain-containing protein</fullName>
    </recommendedName>
</protein>
<reference evidence="1 2" key="1">
    <citation type="journal article" date="2006" name="Syst. Appl. Microbiol.">
        <title>Anoxybacillus amylolyticus sp. nov., a thermophilic amylase producing bacterium isolated from Mount Rittmann (Antarctica).</title>
        <authorList>
            <person name="Poli A."/>
            <person name="Esposito E."/>
            <person name="Lama L."/>
            <person name="Orlando P."/>
            <person name="Nicolaus G."/>
            <person name="de Appolonia F."/>
            <person name="Gambacorta A."/>
            <person name="Nicolaus B."/>
        </authorList>
    </citation>
    <scope>NUCLEOTIDE SEQUENCE [LARGE SCALE GENOMIC DNA]</scope>
    <source>
        <strain evidence="1 2">DSM 15939</strain>
    </source>
</reference>
<name>A0A160F5L6_9BACL</name>
<dbReference type="InterPro" id="IPR021239">
    <property type="entry name" value="DUF2625"/>
</dbReference>
<proteinExistence type="predicted"/>
<keyword evidence="2" id="KW-1185">Reference proteome</keyword>
<dbReference type="KEGG" id="aamy:GFC30_309"/>
<dbReference type="PATRIC" id="fig|294699.3.peg.294"/>
<dbReference type="EMBL" id="CP015438">
    <property type="protein sequence ID" value="ANB61798.1"/>
    <property type="molecule type" value="Genomic_DNA"/>
</dbReference>
<dbReference type="RefSeq" id="WP_066322526.1">
    <property type="nucleotide sequence ID" value="NZ_CP015438.1"/>
</dbReference>
<evidence type="ECO:0000313" key="1">
    <source>
        <dbReference type="EMBL" id="ANB61798.1"/>
    </source>
</evidence>
<organism evidence="1 2">
    <name type="scientific">Anoxybacteroides amylolyticum</name>
    <dbReference type="NCBI Taxonomy" id="294699"/>
    <lineage>
        <taxon>Bacteria</taxon>
        <taxon>Bacillati</taxon>
        <taxon>Bacillota</taxon>
        <taxon>Bacilli</taxon>
        <taxon>Bacillales</taxon>
        <taxon>Anoxybacillaceae</taxon>
        <taxon>Anoxybacteroides</taxon>
    </lineage>
</organism>
<dbReference type="NCBIfam" id="NF008498">
    <property type="entry name" value="PRK11408.1-5"/>
    <property type="match status" value="1"/>
</dbReference>
<evidence type="ECO:0000313" key="2">
    <source>
        <dbReference type="Proteomes" id="UP000076865"/>
    </source>
</evidence>
<dbReference type="OrthoDB" id="1550811at2"/>
<dbReference type="Proteomes" id="UP000076865">
    <property type="component" value="Chromosome"/>
</dbReference>
<evidence type="ECO:0008006" key="3">
    <source>
        <dbReference type="Google" id="ProtNLM"/>
    </source>
</evidence>
<accession>A0A160F5L6</accession>
<dbReference type="AlphaFoldDB" id="A0A160F5L6"/>
<gene>
    <name evidence="1" type="ORF">GFC30_309</name>
</gene>
<sequence>MKSFNELFDKTESTWKTLNEWVENAKNHVELLPVNSKENQKILLELQITTKSLLGTVVYYTGGILVNDGWLRILGSGDSRLPRNLATWNQIENGQSMRLPGSLLVADDVVGGFFAINGGAFEGNIGDVFYLAPDTLEWENLDMSYSDFVNWTLTGDVNRFYETFQWENWSDMVRKATGDKGILIYPYLWAEGEEIELRSKSIVPVNELWELNLDNRKKLGLE</sequence>